<dbReference type="Gene3D" id="3.40.50.1910">
    <property type="match status" value="2"/>
</dbReference>
<comment type="similarity">
    <text evidence="1">Belongs to the STXBP/unc-18/SEC1 family.</text>
</comment>
<dbReference type="Pfam" id="PF00995">
    <property type="entry name" value="Sec1"/>
    <property type="match status" value="1"/>
</dbReference>
<dbReference type="Gene3D" id="3.90.830.10">
    <property type="entry name" value="Syntaxin Binding Protein 1, Chain A, domain 2"/>
    <property type="match status" value="1"/>
</dbReference>
<proteinExistence type="inferred from homology"/>
<dbReference type="GO" id="GO:0016192">
    <property type="term" value="P:vesicle-mediated transport"/>
    <property type="evidence" value="ECO:0007669"/>
    <property type="project" value="InterPro"/>
</dbReference>
<organism evidence="2 3">
    <name type="scientific">Protomyces lactucae-debilis</name>
    <dbReference type="NCBI Taxonomy" id="2754530"/>
    <lineage>
        <taxon>Eukaryota</taxon>
        <taxon>Fungi</taxon>
        <taxon>Dikarya</taxon>
        <taxon>Ascomycota</taxon>
        <taxon>Taphrinomycotina</taxon>
        <taxon>Taphrinomycetes</taxon>
        <taxon>Taphrinales</taxon>
        <taxon>Protomycetaceae</taxon>
        <taxon>Protomyces</taxon>
    </lineage>
</organism>
<dbReference type="InterPro" id="IPR043154">
    <property type="entry name" value="Sec-1-like_dom1"/>
</dbReference>
<dbReference type="Gene3D" id="3.40.50.2060">
    <property type="match status" value="1"/>
</dbReference>
<dbReference type="InterPro" id="IPR027482">
    <property type="entry name" value="Sec1-like_dom2"/>
</dbReference>
<dbReference type="RefSeq" id="XP_040726039.1">
    <property type="nucleotide sequence ID" value="XM_040867653.1"/>
</dbReference>
<dbReference type="STRING" id="56484.A0A1Y2FK44"/>
<dbReference type="Proteomes" id="UP000193685">
    <property type="component" value="Unassembled WGS sequence"/>
</dbReference>
<dbReference type="InterPro" id="IPR036045">
    <property type="entry name" value="Sec1-like_sf"/>
</dbReference>
<dbReference type="Gene3D" id="1.25.40.850">
    <property type="match status" value="1"/>
</dbReference>
<name>A0A1Y2FK44_PROLT</name>
<dbReference type="AlphaFoldDB" id="A0A1Y2FK44"/>
<sequence length="515" mass="56612">MGPGQAELLSLLGQVAGKKSLLVDKTLSPLISSLAPFSLLQEHGAESVQWLDATAFSTKVLVICRPTLDCAAQVCRIAAMPGKQVTLILVPRQTLQFDEAIQSVSASIDICILPVHHYQVEQDLIMIDGDHVYNAAVSLVELQQEYGLLHRLLGKGIAAQQLASLLTQLRADVAIEQKQEIEPGTLGDCIMMDRQTDLLTPMLTQLTYEGLLRETFTPAELQGKMNDDIFYDLRGDNFSKVGPKLSGKASTLAADFDERHGAKTTSALKAFVSKIPTLQGSQKQLKTHVELAEALMQRTRSPEFRRVLELEQSIYSGEPEASIVQALELLIARQAPLPAVLRLLCCWSLVHNGIKAAQHDFFVQRLAQAYGYQVTLTVQRLAHQGMLVVRSPAADRGRGSWLSFSRSWNLLTDNDEVDLGQLYSGYIPLSLRIFQGLVNYSAVDKFETLYKALHGPSVSINQSTGRAHAEDVMVVVFLGGCTATELAGVRLLAHRMDREVLILTSKIVTANEMLV</sequence>
<dbReference type="InterPro" id="IPR043155">
    <property type="entry name" value="VPS33_dom3b"/>
</dbReference>
<dbReference type="InterPro" id="IPR001619">
    <property type="entry name" value="Sec1-like"/>
</dbReference>
<keyword evidence="3" id="KW-1185">Reference proteome</keyword>
<evidence type="ECO:0000256" key="1">
    <source>
        <dbReference type="ARBA" id="ARBA00009884"/>
    </source>
</evidence>
<protein>
    <submittedName>
        <fullName evidence="2">Sec1-like protein</fullName>
    </submittedName>
</protein>
<dbReference type="EMBL" id="MCFI01000007">
    <property type="protein sequence ID" value="ORY83744.1"/>
    <property type="molecule type" value="Genomic_DNA"/>
</dbReference>
<comment type="caution">
    <text evidence="2">The sequence shown here is derived from an EMBL/GenBank/DDBJ whole genome shotgun (WGS) entry which is preliminary data.</text>
</comment>
<dbReference type="OMA" id="WYDEDEH"/>
<accession>A0A1Y2FK44</accession>
<dbReference type="GeneID" id="63784252"/>
<reference evidence="2 3" key="1">
    <citation type="submission" date="2016-07" db="EMBL/GenBank/DDBJ databases">
        <title>Pervasive Adenine N6-methylation of Active Genes in Fungi.</title>
        <authorList>
            <consortium name="DOE Joint Genome Institute"/>
            <person name="Mondo S.J."/>
            <person name="Dannebaum R.O."/>
            <person name="Kuo R.C."/>
            <person name="Labutti K."/>
            <person name="Haridas S."/>
            <person name="Kuo A."/>
            <person name="Salamov A."/>
            <person name="Ahrendt S.R."/>
            <person name="Lipzen A."/>
            <person name="Sullivan W."/>
            <person name="Andreopoulos W.B."/>
            <person name="Clum A."/>
            <person name="Lindquist E."/>
            <person name="Daum C."/>
            <person name="Ramamoorthy G.K."/>
            <person name="Gryganskyi A."/>
            <person name="Culley D."/>
            <person name="Magnuson J.K."/>
            <person name="James T.Y."/>
            <person name="O'Malley M.A."/>
            <person name="Stajich J.E."/>
            <person name="Spatafora J.W."/>
            <person name="Visel A."/>
            <person name="Grigoriev I.V."/>
        </authorList>
    </citation>
    <scope>NUCLEOTIDE SEQUENCE [LARGE SCALE GENOMIC DNA]</scope>
    <source>
        <strain evidence="2 3">12-1054</strain>
    </source>
</reference>
<evidence type="ECO:0000313" key="2">
    <source>
        <dbReference type="EMBL" id="ORY83744.1"/>
    </source>
</evidence>
<dbReference type="OrthoDB" id="10262287at2759"/>
<dbReference type="SUPFAM" id="SSF56815">
    <property type="entry name" value="Sec1/munc18-like (SM) proteins"/>
    <property type="match status" value="1"/>
</dbReference>
<dbReference type="PANTHER" id="PTHR11679">
    <property type="entry name" value="VESICLE PROTEIN SORTING-ASSOCIATED"/>
    <property type="match status" value="1"/>
</dbReference>
<dbReference type="InterPro" id="IPR043127">
    <property type="entry name" value="Sec-1-like_dom3a"/>
</dbReference>
<evidence type="ECO:0000313" key="3">
    <source>
        <dbReference type="Proteomes" id="UP000193685"/>
    </source>
</evidence>
<gene>
    <name evidence="2" type="ORF">BCR37DRAFT_345973</name>
</gene>